<feature type="signal peptide" evidence="2">
    <location>
        <begin position="1"/>
        <end position="18"/>
    </location>
</feature>
<dbReference type="InterPro" id="IPR011043">
    <property type="entry name" value="Gal_Oxase/kelch_b-propeller"/>
</dbReference>
<dbReference type="AlphaFoldDB" id="A1CP82"/>
<protein>
    <submittedName>
        <fullName evidence="3">Cell wall anchored protein, putative</fullName>
    </submittedName>
</protein>
<keyword evidence="1" id="KW-0472">Membrane</keyword>
<keyword evidence="1" id="KW-0812">Transmembrane</keyword>
<evidence type="ECO:0000256" key="2">
    <source>
        <dbReference type="SAM" id="SignalP"/>
    </source>
</evidence>
<proteinExistence type="predicted"/>
<feature type="chain" id="PRO_5002633760" evidence="2">
    <location>
        <begin position="19"/>
        <end position="572"/>
    </location>
</feature>
<dbReference type="GeneID" id="4701173"/>
<dbReference type="STRING" id="344612.A1CP82"/>
<evidence type="ECO:0000313" key="3">
    <source>
        <dbReference type="EMBL" id="EAW07453.1"/>
    </source>
</evidence>
<feature type="transmembrane region" description="Helical" evidence="1">
    <location>
        <begin position="482"/>
        <end position="505"/>
    </location>
</feature>
<evidence type="ECO:0000256" key="1">
    <source>
        <dbReference type="SAM" id="Phobius"/>
    </source>
</evidence>
<dbReference type="PANTHER" id="PTHR23244:SF497">
    <property type="entry name" value="WALL ANCHORED PROTEIN, PUTATIVE-RELATED"/>
    <property type="match status" value="1"/>
</dbReference>
<dbReference type="OrthoDB" id="10251809at2759"/>
<dbReference type="VEuPathDB" id="FungiDB:ACLA_021670"/>
<gene>
    <name evidence="3" type="ORF">ACLA_021670</name>
</gene>
<dbReference type="EMBL" id="DS027059">
    <property type="protein sequence ID" value="EAW07453.1"/>
    <property type="molecule type" value="Genomic_DNA"/>
</dbReference>
<dbReference type="SUPFAM" id="SSF50965">
    <property type="entry name" value="Galactose oxidase, central domain"/>
    <property type="match status" value="1"/>
</dbReference>
<accession>A1CP82</accession>
<evidence type="ECO:0000313" key="4">
    <source>
        <dbReference type="Proteomes" id="UP000006701"/>
    </source>
</evidence>
<dbReference type="OMA" id="GKRQMIT"/>
<name>A1CP82_ASPCL</name>
<dbReference type="Proteomes" id="UP000006701">
    <property type="component" value="Unassembled WGS sequence"/>
</dbReference>
<sequence>MPALLIWILLFAVSRVSGATNASGIDPIDNYCVRLKHQSTVKNGRLYIDGGLEVFVERNDHGPINGTQIIGYNTNLIEIDMTSSWDWKQNISIRAIPKKSNPKTGADPPVVVRGALYAGASSDQSIYQYGGAVSYANTSFPGLRRPTSSQYALWSYNTSQEVWDRYDVTLGTEYRPAGGAYAEAQDQGLAFYLNGFINNGTSNDLEHWDNFRRYLDGLIVIDTHSQMATNISTSSLANFPRAKGGMVYIPGIGPKGILVAIGGITKPTSDDSASSEGSYVPFQEIDIFDISSVFEGDDNGLWYTQKASGDIPAGRSDFCIVSVSAKDNSSHNIYMYGGTGMNGTYDQIYVLSIPSFTWTKIYEGTSPRYGHTCHLVANRQMVSVGGASSDNLSTCDWEYKGVAMYDLSTLTWGSVYNALAPEYEVPAAIYRVIGGGPKGNASKKAPADGFDMPQVAGLFNPLPNNGSANGPESIEKQLTRGAIAGIVVGSVAGAALLTAALYLMYQRKVEADRARRAAAAAAEEEEKSDIFANAVWMARHEQALPATVADEAILHEANEGHTRALRESQFRH</sequence>
<dbReference type="eggNOG" id="ENOG502RYK4">
    <property type="taxonomic scope" value="Eukaryota"/>
</dbReference>
<dbReference type="RefSeq" id="XP_001268879.1">
    <property type="nucleotide sequence ID" value="XM_001268878.1"/>
</dbReference>
<dbReference type="PANTHER" id="PTHR23244">
    <property type="entry name" value="KELCH REPEAT DOMAIN"/>
    <property type="match status" value="1"/>
</dbReference>
<keyword evidence="2" id="KW-0732">Signal</keyword>
<organism evidence="3 4">
    <name type="scientific">Aspergillus clavatus (strain ATCC 1007 / CBS 513.65 / DSM 816 / NCTC 3887 / NRRL 1 / QM 1276 / 107)</name>
    <dbReference type="NCBI Taxonomy" id="344612"/>
    <lineage>
        <taxon>Eukaryota</taxon>
        <taxon>Fungi</taxon>
        <taxon>Dikarya</taxon>
        <taxon>Ascomycota</taxon>
        <taxon>Pezizomycotina</taxon>
        <taxon>Eurotiomycetes</taxon>
        <taxon>Eurotiomycetidae</taxon>
        <taxon>Eurotiales</taxon>
        <taxon>Aspergillaceae</taxon>
        <taxon>Aspergillus</taxon>
        <taxon>Aspergillus subgen. Fumigati</taxon>
    </lineage>
</organism>
<keyword evidence="1" id="KW-1133">Transmembrane helix</keyword>
<dbReference type="HOGENOM" id="CLU_012508_2_1_1"/>
<dbReference type="Gene3D" id="2.120.10.80">
    <property type="entry name" value="Kelch-type beta propeller"/>
    <property type="match status" value="1"/>
</dbReference>
<keyword evidence="4" id="KW-1185">Reference proteome</keyword>
<dbReference type="InterPro" id="IPR015915">
    <property type="entry name" value="Kelch-typ_b-propeller"/>
</dbReference>
<reference evidence="3 4" key="1">
    <citation type="journal article" date="2008" name="PLoS Genet.">
        <title>Genomic islands in the pathogenic filamentous fungus Aspergillus fumigatus.</title>
        <authorList>
            <person name="Fedorova N.D."/>
            <person name="Khaldi N."/>
            <person name="Joardar V.S."/>
            <person name="Maiti R."/>
            <person name="Amedeo P."/>
            <person name="Anderson M.J."/>
            <person name="Crabtree J."/>
            <person name="Silva J.C."/>
            <person name="Badger J.H."/>
            <person name="Albarraq A."/>
            <person name="Angiuoli S."/>
            <person name="Bussey H."/>
            <person name="Bowyer P."/>
            <person name="Cotty P.J."/>
            <person name="Dyer P.S."/>
            <person name="Egan A."/>
            <person name="Galens K."/>
            <person name="Fraser-Liggett C.M."/>
            <person name="Haas B.J."/>
            <person name="Inman J.M."/>
            <person name="Kent R."/>
            <person name="Lemieux S."/>
            <person name="Malavazi I."/>
            <person name="Orvis J."/>
            <person name="Roemer T."/>
            <person name="Ronning C.M."/>
            <person name="Sundaram J.P."/>
            <person name="Sutton G."/>
            <person name="Turner G."/>
            <person name="Venter J.C."/>
            <person name="White O.R."/>
            <person name="Whitty B.R."/>
            <person name="Youngman P."/>
            <person name="Wolfe K.H."/>
            <person name="Goldman G.H."/>
            <person name="Wortman J.R."/>
            <person name="Jiang B."/>
            <person name="Denning D.W."/>
            <person name="Nierman W.C."/>
        </authorList>
    </citation>
    <scope>NUCLEOTIDE SEQUENCE [LARGE SCALE GENOMIC DNA]</scope>
    <source>
        <strain evidence="4">ATCC 1007 / CBS 513.65 / DSM 816 / NCTC 3887 / NRRL 1</strain>
    </source>
</reference>
<dbReference type="KEGG" id="act:ACLA_021670"/>